<reference evidence="4 5" key="1">
    <citation type="submission" date="2019-03" db="EMBL/GenBank/DDBJ databases">
        <title>Genomic Encyclopedia of Type Strains, Phase IV (KMG-IV): sequencing the most valuable type-strain genomes for metagenomic binning, comparative biology and taxonomic classification.</title>
        <authorList>
            <person name="Goeker M."/>
        </authorList>
    </citation>
    <scope>NUCLEOTIDE SEQUENCE [LARGE SCALE GENOMIC DNA]</scope>
    <source>
        <strain evidence="4 5">DSM 100013</strain>
    </source>
</reference>
<evidence type="ECO:0000313" key="4">
    <source>
        <dbReference type="EMBL" id="TCP98439.1"/>
    </source>
</evidence>
<dbReference type="RefSeq" id="WP_132849348.1">
    <property type="nucleotide sequence ID" value="NZ_SLYC01000040.1"/>
</dbReference>
<comment type="caution">
    <text evidence="4">The sequence shown here is derived from an EMBL/GenBank/DDBJ whole genome shotgun (WGS) entry which is preliminary data.</text>
</comment>
<dbReference type="AlphaFoldDB" id="A0A4R2T5S2"/>
<dbReference type="EMBL" id="SLYC01000040">
    <property type="protein sequence ID" value="TCP98439.1"/>
    <property type="molecule type" value="Genomic_DNA"/>
</dbReference>
<gene>
    <name evidence="4" type="ORF">EDD79_104021</name>
</gene>
<evidence type="ECO:0000313" key="5">
    <source>
        <dbReference type="Proteomes" id="UP000295504"/>
    </source>
</evidence>
<dbReference type="InterPro" id="IPR058709">
    <property type="entry name" value="BSH_RND-rel"/>
</dbReference>
<dbReference type="InterPro" id="IPR058729">
    <property type="entry name" value="Beta-barrel_RND-rel"/>
</dbReference>
<protein>
    <submittedName>
        <fullName evidence="4">Multidrug efflux pump subunit AcrA (Membrane-fusion protein)</fullName>
    </submittedName>
</protein>
<feature type="domain" description="RND related barrel-sandwich hybrid" evidence="3">
    <location>
        <begin position="67"/>
        <end position="244"/>
    </location>
</feature>
<dbReference type="Proteomes" id="UP000295504">
    <property type="component" value="Unassembled WGS sequence"/>
</dbReference>
<feature type="domain" description="RND related alpha-helical hairpin" evidence="2">
    <location>
        <begin position="95"/>
        <end position="194"/>
    </location>
</feature>
<feature type="domain" description="RND related beta-barrel" evidence="1">
    <location>
        <begin position="258"/>
        <end position="328"/>
    </location>
</feature>
<dbReference type="Pfam" id="PF26018">
    <property type="entry name" value="BSH_RND_rel"/>
    <property type="match status" value="1"/>
</dbReference>
<dbReference type="OrthoDB" id="1834786at2"/>
<proteinExistence type="predicted"/>
<keyword evidence="5" id="KW-1185">Reference proteome</keyword>
<organism evidence="4 5">
    <name type="scientific">Serpentinicella alkaliphila</name>
    <dbReference type="NCBI Taxonomy" id="1734049"/>
    <lineage>
        <taxon>Bacteria</taxon>
        <taxon>Bacillati</taxon>
        <taxon>Bacillota</taxon>
        <taxon>Clostridia</taxon>
        <taxon>Peptostreptococcales</taxon>
        <taxon>Natronincolaceae</taxon>
        <taxon>Serpentinicella</taxon>
    </lineage>
</organism>
<dbReference type="InterPro" id="IPR058728">
    <property type="entry name" value="HH_RND-rel"/>
</dbReference>
<name>A0A4R2T5S2_9FIRM</name>
<dbReference type="Pfam" id="PF26011">
    <property type="entry name" value="Beta-barrel_RND_rel"/>
    <property type="match status" value="1"/>
</dbReference>
<evidence type="ECO:0000259" key="1">
    <source>
        <dbReference type="Pfam" id="PF26011"/>
    </source>
</evidence>
<evidence type="ECO:0000259" key="3">
    <source>
        <dbReference type="Pfam" id="PF26018"/>
    </source>
</evidence>
<evidence type="ECO:0000259" key="2">
    <source>
        <dbReference type="Pfam" id="PF26012"/>
    </source>
</evidence>
<dbReference type="Pfam" id="PF26012">
    <property type="entry name" value="HH_RND_rel"/>
    <property type="match status" value="1"/>
</dbReference>
<accession>A0A4R2T5S2</accession>
<sequence>MRRRVLRLVVITIIGLYFATKVLPLFSEANNKTYIVEYGKIEELVPVKAYVIRDEKVISYIQDYSDMELLVEEGSIVAKGQEIARFYLSNENDINVEKDLKSIEARIESINEQQNNGNHFQNDINKINDQVERNVNLLNVYLSNGEYDRVYNIKNEINNLLEKKNAITGSTSFTGINLNELEEQKSQLINKLNSYVKVVKADRAGYIAIGSDGLEDLFNLSNIIKLNFESYKVLKENSVKQNDGMSIRIVENFKYNYVIEIDNNYLSGIAEGRVVRLRDNNHSNREYKARVRKVISDETEDSSLIILSINEHMDNIFSNRVLQLDLLKNIYDGITVPNRSIIEIDKKIGVYKVDVNGFVSFVPVMVKGRNDDLAIVHNSHFDTIIDGESKRVLTISSYDEIVLDGASVIEGQKIR</sequence>